<dbReference type="InterPro" id="IPR013988">
    <property type="entry name" value="YjdM_C"/>
</dbReference>
<evidence type="ECO:0000313" key="3">
    <source>
        <dbReference type="Proteomes" id="UP000295375"/>
    </source>
</evidence>
<name>A0A4R6URZ5_9GAMM</name>
<dbReference type="Pfam" id="PF03831">
    <property type="entry name" value="YjdM"/>
    <property type="match status" value="1"/>
</dbReference>
<feature type="domain" description="PhnA protein N-terminal proteobacterial" evidence="1">
    <location>
        <begin position="6"/>
        <end position="51"/>
    </location>
</feature>
<gene>
    <name evidence="2" type="ORF">EV696_103172</name>
</gene>
<dbReference type="EMBL" id="SNYM01000003">
    <property type="protein sequence ID" value="TDQ49802.1"/>
    <property type="molecule type" value="Genomic_DNA"/>
</dbReference>
<comment type="caution">
    <text evidence="2">The sequence shown here is derived from an EMBL/GenBank/DDBJ whole genome shotgun (WGS) entry which is preliminary data.</text>
</comment>
<dbReference type="Proteomes" id="UP000295375">
    <property type="component" value="Unassembled WGS sequence"/>
</dbReference>
<dbReference type="PANTHER" id="PTHR30305">
    <property type="entry name" value="PROTEIN YJDM-RELATED"/>
    <property type="match status" value="1"/>
</dbReference>
<proteinExistence type="predicted"/>
<dbReference type="OrthoDB" id="9810131at2"/>
<dbReference type="SUPFAM" id="SSF82057">
    <property type="entry name" value="Prokaryotic SH3-related domain"/>
    <property type="match status" value="1"/>
</dbReference>
<dbReference type="Gene3D" id="2.30.30.40">
    <property type="entry name" value="SH3 Domains"/>
    <property type="match status" value="1"/>
</dbReference>
<dbReference type="PANTHER" id="PTHR30305:SF3">
    <property type="entry name" value="PROTEIN YJDM"/>
    <property type="match status" value="1"/>
</dbReference>
<evidence type="ECO:0000259" key="1">
    <source>
        <dbReference type="SMART" id="SM00782"/>
    </source>
</evidence>
<dbReference type="RefSeq" id="WP_133588428.1">
    <property type="nucleotide sequence ID" value="NZ_CP037953.1"/>
</dbReference>
<dbReference type="InterPro" id="IPR013991">
    <property type="entry name" value="PhnaA_N_proteobac"/>
</dbReference>
<accession>A0A4R6URZ5</accession>
<dbReference type="SMART" id="SM00782">
    <property type="entry name" value="PhnA_Zn_Ribbon"/>
    <property type="match status" value="1"/>
</dbReference>
<protein>
    <submittedName>
        <fullName evidence="2">Protein PhnA</fullName>
    </submittedName>
</protein>
<evidence type="ECO:0000313" key="2">
    <source>
        <dbReference type="EMBL" id="TDQ49802.1"/>
    </source>
</evidence>
<reference evidence="2 3" key="1">
    <citation type="submission" date="2019-03" db="EMBL/GenBank/DDBJ databases">
        <title>Genomic Encyclopedia of Type Strains, Phase IV (KMG-IV): sequencing the most valuable type-strain genomes for metagenomic binning, comparative biology and taxonomic classification.</title>
        <authorList>
            <person name="Goeker M."/>
        </authorList>
    </citation>
    <scope>NUCLEOTIDE SEQUENCE [LARGE SCALE GENOMIC DNA]</scope>
    <source>
        <strain evidence="2 3">DSM 103792</strain>
    </source>
</reference>
<sequence length="187" mass="20434">MSTDAELLARCGGRCELCAAEAPLSSYALPASSGRDDAQIMVCANCAQQIDAETPDAEHWRCLRDSIWSPMPAVQVMAWRILKKLEAEAFAQDILAMVYFDEEMQRWAEAANESASETIVHKDCHGNVLSAGDTVTLIKDLDVKGASFTAKRGTAVRGITLTDNPEHIEGRINGQTIVILCCYVKRS</sequence>
<keyword evidence="3" id="KW-1185">Reference proteome</keyword>
<organism evidence="2 3">
    <name type="scientific">Permianibacter aggregans</name>
    <dbReference type="NCBI Taxonomy" id="1510150"/>
    <lineage>
        <taxon>Bacteria</taxon>
        <taxon>Pseudomonadati</taxon>
        <taxon>Pseudomonadota</taxon>
        <taxon>Gammaproteobacteria</taxon>
        <taxon>Pseudomonadales</taxon>
        <taxon>Pseudomonadaceae</taxon>
        <taxon>Permianibacter</taxon>
    </lineage>
</organism>
<dbReference type="AlphaFoldDB" id="A0A4R6URZ5"/>